<dbReference type="WBParaSite" id="ACRNAN_scaffold5905.g6946.t1">
    <property type="protein sequence ID" value="ACRNAN_scaffold5905.g6946.t1"/>
    <property type="gene ID" value="ACRNAN_scaffold5905.g6946"/>
</dbReference>
<evidence type="ECO:0000313" key="4">
    <source>
        <dbReference type="WBParaSite" id="ACRNAN_scaffold5905.g6946.t1"/>
    </source>
</evidence>
<keyword evidence="3" id="KW-1185">Reference proteome</keyword>
<organism evidence="3 4">
    <name type="scientific">Acrobeloides nanus</name>
    <dbReference type="NCBI Taxonomy" id="290746"/>
    <lineage>
        <taxon>Eukaryota</taxon>
        <taxon>Metazoa</taxon>
        <taxon>Ecdysozoa</taxon>
        <taxon>Nematoda</taxon>
        <taxon>Chromadorea</taxon>
        <taxon>Rhabditida</taxon>
        <taxon>Tylenchina</taxon>
        <taxon>Cephalobomorpha</taxon>
        <taxon>Cephaloboidea</taxon>
        <taxon>Cephalobidae</taxon>
        <taxon>Acrobeloides</taxon>
    </lineage>
</organism>
<protein>
    <submittedName>
        <fullName evidence="4">Uncharacterized protein</fullName>
    </submittedName>
</protein>
<feature type="coiled-coil region" evidence="1">
    <location>
        <begin position="223"/>
        <end position="257"/>
    </location>
</feature>
<dbReference type="Pfam" id="PF04870">
    <property type="entry name" value="Moulting_cycle"/>
    <property type="match status" value="1"/>
</dbReference>
<dbReference type="AlphaFoldDB" id="A0A914E5W2"/>
<keyword evidence="2" id="KW-0812">Transmembrane</keyword>
<name>A0A914E5W2_9BILA</name>
<accession>A0A914E5W2</accession>
<dbReference type="PANTHER" id="PTHR21523">
    <property type="match status" value="1"/>
</dbReference>
<feature type="transmembrane region" description="Helical" evidence="2">
    <location>
        <begin position="333"/>
        <end position="364"/>
    </location>
</feature>
<evidence type="ECO:0000256" key="1">
    <source>
        <dbReference type="SAM" id="Coils"/>
    </source>
</evidence>
<dbReference type="PANTHER" id="PTHR21523:SF44">
    <property type="entry name" value="MLT-TEN (MLT-10) RELATED"/>
    <property type="match status" value="1"/>
</dbReference>
<proteinExistence type="predicted"/>
<evidence type="ECO:0000313" key="3">
    <source>
        <dbReference type="Proteomes" id="UP000887540"/>
    </source>
</evidence>
<dbReference type="Proteomes" id="UP000887540">
    <property type="component" value="Unplaced"/>
</dbReference>
<dbReference type="InterPro" id="IPR006954">
    <property type="entry name" value="Mlt-10-like"/>
</dbReference>
<evidence type="ECO:0000256" key="2">
    <source>
        <dbReference type="SAM" id="Phobius"/>
    </source>
</evidence>
<keyword evidence="2" id="KW-0472">Membrane</keyword>
<keyword evidence="2" id="KW-1133">Transmembrane helix</keyword>
<feature type="transmembrane region" description="Helical" evidence="2">
    <location>
        <begin position="384"/>
        <end position="405"/>
    </location>
</feature>
<reference evidence="4" key="1">
    <citation type="submission" date="2022-11" db="UniProtKB">
        <authorList>
            <consortium name="WormBaseParasite"/>
        </authorList>
    </citation>
    <scope>IDENTIFICATION</scope>
</reference>
<keyword evidence="1" id="KW-0175">Coiled coil</keyword>
<sequence length="476" mass="53532">MSKLTKLNSDIDRSPVSKFANFLRQFVRLNPKKDVKNQEIDNTPELINGKWPKTYKTLLKLHKEMEVQKKLPGAKPYKLRMYDIVIGNNEPTLSPKDRRGPAGLLQQGMQLIQSIKGANKVNEREGMNLRFISPRFMPLMPDKVETNKVEVLSPTVMSFYKDNRTIAPLPDILDSVGMTENDRESILSMLMDVSETTKHVNTAIDILKEINFFDVGPEIMNATERITDAYDNLENSLKQITDAYDNLENSLKQWQKEHLDKKGYAFLEKMQLEKMYRDHGFVNEIDTSDIDDYANYTHEQREMALWSTIEQIAKNITSPDAHRRQKRLGQFPVFYLAPVTLAPFAFAPTYGLSVLGPLIISPFIFSPLIINPSVLSPFVLSPGVAVPLIISPYIFGPFILGPYVMMPFILSPYAISPNVLNPYVLSPLILNPTVISPDILSPQVLGGGVLSPTALSPAVLTETTLMASILSPSFLS</sequence>